<comment type="similarity">
    <text evidence="2 5">Belongs to the RecX family.</text>
</comment>
<accession>A0A4P7VQ67</accession>
<dbReference type="EMBL" id="CP039393">
    <property type="protein sequence ID" value="QCD36349.1"/>
    <property type="molecule type" value="Genomic_DNA"/>
</dbReference>
<dbReference type="AlphaFoldDB" id="A0A4P7VQ67"/>
<dbReference type="GO" id="GO:0005737">
    <property type="term" value="C:cytoplasm"/>
    <property type="evidence" value="ECO:0007669"/>
    <property type="project" value="UniProtKB-SubCell"/>
</dbReference>
<dbReference type="Gene3D" id="1.10.10.10">
    <property type="entry name" value="Winged helix-like DNA-binding domain superfamily/Winged helix DNA-binding domain"/>
    <property type="match status" value="1"/>
</dbReference>
<dbReference type="Pfam" id="PF02631">
    <property type="entry name" value="RecX_HTH2"/>
    <property type="match status" value="1"/>
</dbReference>
<dbReference type="Proteomes" id="UP000297031">
    <property type="component" value="Chromosome"/>
</dbReference>
<evidence type="ECO:0000313" key="8">
    <source>
        <dbReference type="Proteomes" id="UP000297031"/>
    </source>
</evidence>
<dbReference type="HAMAP" id="MF_01114">
    <property type="entry name" value="RecX"/>
    <property type="match status" value="1"/>
</dbReference>
<dbReference type="PANTHER" id="PTHR33602:SF1">
    <property type="entry name" value="REGULATORY PROTEIN RECX FAMILY PROTEIN"/>
    <property type="match status" value="1"/>
</dbReference>
<sequence length="163" mass="18991">MAKRAVTADEARVRLETLCARSEQCRSEVRRKLVTWGISAAEREAIVERLIERRFVDDERYARAYVRDKFIFSRWGRRKIALGLASKRIPRDVADEALRDEIDEEDYLVALRSLLRAKARGMERPVGRDDRMRLFRFGVQRGFEPGLVGDALRTVDCDDDDDE</sequence>
<evidence type="ECO:0000256" key="3">
    <source>
        <dbReference type="ARBA" id="ARBA00018111"/>
    </source>
</evidence>
<gene>
    <name evidence="5" type="primary">recX</name>
    <name evidence="7" type="ORF">E7746_10895</name>
</gene>
<evidence type="ECO:0000256" key="1">
    <source>
        <dbReference type="ARBA" id="ARBA00004496"/>
    </source>
</evidence>
<dbReference type="InterPro" id="IPR003783">
    <property type="entry name" value="Regulatory_RecX"/>
</dbReference>
<evidence type="ECO:0000256" key="4">
    <source>
        <dbReference type="ARBA" id="ARBA00022490"/>
    </source>
</evidence>
<comment type="subcellular location">
    <subcellularLocation>
        <location evidence="1 5">Cytoplasm</location>
    </subcellularLocation>
</comment>
<evidence type="ECO:0000259" key="6">
    <source>
        <dbReference type="Pfam" id="PF02631"/>
    </source>
</evidence>
<dbReference type="RefSeq" id="WP_136410801.1">
    <property type="nucleotide sequence ID" value="NZ_CP039393.1"/>
</dbReference>
<dbReference type="InterPro" id="IPR036388">
    <property type="entry name" value="WH-like_DNA-bd_sf"/>
</dbReference>
<dbReference type="PANTHER" id="PTHR33602">
    <property type="entry name" value="REGULATORY PROTEIN RECX FAMILY PROTEIN"/>
    <property type="match status" value="1"/>
</dbReference>
<evidence type="ECO:0000313" key="7">
    <source>
        <dbReference type="EMBL" id="QCD36349.1"/>
    </source>
</evidence>
<keyword evidence="8" id="KW-1185">Reference proteome</keyword>
<feature type="domain" description="RecX second three-helical" evidence="6">
    <location>
        <begin position="57"/>
        <end position="98"/>
    </location>
</feature>
<comment type="function">
    <text evidence="5">Modulates RecA activity.</text>
</comment>
<evidence type="ECO:0000256" key="5">
    <source>
        <dbReference type="HAMAP-Rule" id="MF_01114"/>
    </source>
</evidence>
<dbReference type="KEGG" id="mgod:E7746_10895"/>
<reference evidence="7 8" key="1">
    <citation type="submission" date="2019-02" db="EMBL/GenBank/DDBJ databases">
        <title>Isolation and identification of novel species under the genus Muribaculum.</title>
        <authorList>
            <person name="Miyake S."/>
            <person name="Ding Y."/>
            <person name="Low A."/>
            <person name="Soh M."/>
            <person name="Seedorf H."/>
        </authorList>
    </citation>
    <scope>NUCLEOTIDE SEQUENCE [LARGE SCALE GENOMIC DNA]</scope>
    <source>
        <strain evidence="7 8">TLL-A4</strain>
    </source>
</reference>
<proteinExistence type="inferred from homology"/>
<protein>
    <recommendedName>
        <fullName evidence="3 5">Regulatory protein RecX</fullName>
    </recommendedName>
</protein>
<name>A0A4P7VQ67_9BACT</name>
<evidence type="ECO:0000256" key="2">
    <source>
        <dbReference type="ARBA" id="ARBA00009695"/>
    </source>
</evidence>
<dbReference type="OrthoDB" id="1523826at2"/>
<organism evidence="7 8">
    <name type="scientific">Muribaculum gordoncarteri</name>
    <dbReference type="NCBI Taxonomy" id="2530390"/>
    <lineage>
        <taxon>Bacteria</taxon>
        <taxon>Pseudomonadati</taxon>
        <taxon>Bacteroidota</taxon>
        <taxon>Bacteroidia</taxon>
        <taxon>Bacteroidales</taxon>
        <taxon>Muribaculaceae</taxon>
        <taxon>Muribaculum</taxon>
    </lineage>
</organism>
<dbReference type="GO" id="GO:0006282">
    <property type="term" value="P:regulation of DNA repair"/>
    <property type="evidence" value="ECO:0007669"/>
    <property type="project" value="UniProtKB-UniRule"/>
</dbReference>
<dbReference type="InterPro" id="IPR053924">
    <property type="entry name" value="RecX_HTH_2nd"/>
</dbReference>
<keyword evidence="4 5" id="KW-0963">Cytoplasm</keyword>